<name>A0A382NC58_9ZZZZ</name>
<proteinExistence type="predicted"/>
<dbReference type="InterPro" id="IPR009056">
    <property type="entry name" value="Cyt_c-like_dom"/>
</dbReference>
<evidence type="ECO:0000259" key="6">
    <source>
        <dbReference type="Pfam" id="PF13442"/>
    </source>
</evidence>
<evidence type="ECO:0000256" key="2">
    <source>
        <dbReference type="ARBA" id="ARBA00022723"/>
    </source>
</evidence>
<keyword evidence="2" id="KW-0479">Metal-binding</keyword>
<evidence type="ECO:0000256" key="1">
    <source>
        <dbReference type="ARBA" id="ARBA00022617"/>
    </source>
</evidence>
<evidence type="ECO:0000256" key="3">
    <source>
        <dbReference type="ARBA" id="ARBA00023004"/>
    </source>
</evidence>
<keyword evidence="4" id="KW-0812">Transmembrane</keyword>
<feature type="domain" description="DUF1587" evidence="5">
    <location>
        <begin position="164"/>
        <end position="226"/>
    </location>
</feature>
<dbReference type="AlphaFoldDB" id="A0A382NC58"/>
<keyword evidence="1" id="KW-0349">Heme</keyword>
<reference evidence="7" key="1">
    <citation type="submission" date="2018-05" db="EMBL/GenBank/DDBJ databases">
        <authorList>
            <person name="Lanie J.A."/>
            <person name="Ng W.-L."/>
            <person name="Kazmierczak K.M."/>
            <person name="Andrzejewski T.M."/>
            <person name="Davidsen T.M."/>
            <person name="Wayne K.J."/>
            <person name="Tettelin H."/>
            <person name="Glass J.I."/>
            <person name="Rusch D."/>
            <person name="Podicherti R."/>
            <person name="Tsui H.-C.T."/>
            <person name="Winkler M.E."/>
        </authorList>
    </citation>
    <scope>NUCLEOTIDE SEQUENCE</scope>
</reference>
<keyword evidence="4" id="KW-1133">Transmembrane helix</keyword>
<dbReference type="Gene3D" id="1.10.760.10">
    <property type="entry name" value="Cytochrome c-like domain"/>
    <property type="match status" value="1"/>
</dbReference>
<evidence type="ECO:0008006" key="8">
    <source>
        <dbReference type="Google" id="ProtNLM"/>
    </source>
</evidence>
<dbReference type="GO" id="GO:0009055">
    <property type="term" value="F:electron transfer activity"/>
    <property type="evidence" value="ECO:0007669"/>
    <property type="project" value="InterPro"/>
</dbReference>
<dbReference type="Pfam" id="PF07626">
    <property type="entry name" value="PSD3"/>
    <property type="match status" value="1"/>
</dbReference>
<keyword evidence="3" id="KW-0408">Iron</keyword>
<keyword evidence="4" id="KW-0472">Membrane</keyword>
<dbReference type="GO" id="GO:0046872">
    <property type="term" value="F:metal ion binding"/>
    <property type="evidence" value="ECO:0007669"/>
    <property type="project" value="UniProtKB-KW"/>
</dbReference>
<evidence type="ECO:0000313" key="7">
    <source>
        <dbReference type="EMBL" id="SVC58646.1"/>
    </source>
</evidence>
<organism evidence="7">
    <name type="scientific">marine metagenome</name>
    <dbReference type="NCBI Taxonomy" id="408172"/>
    <lineage>
        <taxon>unclassified sequences</taxon>
        <taxon>metagenomes</taxon>
        <taxon>ecological metagenomes</taxon>
    </lineage>
</organism>
<dbReference type="InterPro" id="IPR036909">
    <property type="entry name" value="Cyt_c-like_dom_sf"/>
</dbReference>
<feature type="domain" description="Cytochrome c" evidence="6">
    <location>
        <begin position="71"/>
        <end position="142"/>
    </location>
</feature>
<dbReference type="SUPFAM" id="SSF46626">
    <property type="entry name" value="Cytochrome c"/>
    <property type="match status" value="1"/>
</dbReference>
<dbReference type="Pfam" id="PF13442">
    <property type="entry name" value="Cytochrome_CBB3"/>
    <property type="match status" value="1"/>
</dbReference>
<protein>
    <recommendedName>
        <fullName evidence="8">DUF1587 domain-containing protein</fullName>
    </recommendedName>
</protein>
<evidence type="ECO:0000256" key="4">
    <source>
        <dbReference type="SAM" id="Phobius"/>
    </source>
</evidence>
<sequence length="370" mass="40763">MPGGWVRFKNLRVIHLLRVHSRAGYASIYAIVLSTGILATIVGAVTQSLRTIELGAAPVFAIGTETEQAIEVQEVLREYCVSCHNERRGTANLAFDTLDVLSTASHPDTWEKVVTKMRMGTMPPSGRRRPDPDTYAAVANWLERELDASWDADPYPGRINSIHRLNRTEYNNAVRDLLALDIDVRDLLPGDETADGSFDNIAASLTISTAHLERYGSVARQVTRLATGLPPAAPDFKIFRVNELLRQTDLMSEDLPLGSRGGMAIRHHFPGDGEYVIRVNLIANYADYLKGMGWPQEIEFRLDGELLGRFMTGAGALEYRPAAASYEGAGQPGFEGDWEWEAYMQGAADDHLQVRAFIPGGPHVVGVAFP</sequence>
<gene>
    <name evidence="7" type="ORF">METZ01_LOCUS311500</name>
</gene>
<accession>A0A382NC58</accession>
<dbReference type="InterPro" id="IPR013036">
    <property type="entry name" value="DUF1587"/>
</dbReference>
<feature type="non-terminal residue" evidence="7">
    <location>
        <position position="370"/>
    </location>
</feature>
<evidence type="ECO:0000259" key="5">
    <source>
        <dbReference type="Pfam" id="PF07626"/>
    </source>
</evidence>
<dbReference type="GO" id="GO:0020037">
    <property type="term" value="F:heme binding"/>
    <property type="evidence" value="ECO:0007669"/>
    <property type="project" value="InterPro"/>
</dbReference>
<feature type="transmembrane region" description="Helical" evidence="4">
    <location>
        <begin position="26"/>
        <end position="45"/>
    </location>
</feature>
<dbReference type="EMBL" id="UINC01099398">
    <property type="protein sequence ID" value="SVC58646.1"/>
    <property type="molecule type" value="Genomic_DNA"/>
</dbReference>